<dbReference type="InterPro" id="IPR003447">
    <property type="entry name" value="FEMABX"/>
</dbReference>
<accession>A0A1F6MD82</accession>
<sequence length="340" mass="39611">MYDVREIHNADEWEQFVLAQPTTLFVQSPSYGKFYEAMGERYWIFGIYENETLVGGSLVLSVHARRGDFLYLPYGPILDYGDSAMMREFAGHLSQFAKKNHFDFIRISPFVDDTAESRGVVQLASFRPAPMHMLAETTWMLDLTPPEDTLLAAMGKNHRNLIRRCIKEGVRVEVKRDNASLTEFNSMHDATSKRHEFHRFSKEYIGKEFQVFSKNNTALIFHAYLPDGRLDSAAIVMYYGTMAAYRHAASLGQDKRLPTSYLLQWEAIREAKRRGMKWYNFWGIAPADASKHHPFAGITHFKRGFGGFQKDLLHCHDLPLSWKYWVNWMIESARRKKRRF</sequence>
<dbReference type="PANTHER" id="PTHR36174">
    <property type="entry name" value="LIPID II:GLYCINE GLYCYLTRANSFERASE"/>
    <property type="match status" value="1"/>
</dbReference>
<evidence type="ECO:0000256" key="4">
    <source>
        <dbReference type="ARBA" id="ARBA00022984"/>
    </source>
</evidence>
<keyword evidence="5" id="KW-0012">Acyltransferase</keyword>
<dbReference type="InterPro" id="IPR016181">
    <property type="entry name" value="Acyl_CoA_acyltransferase"/>
</dbReference>
<dbReference type="PROSITE" id="PS51191">
    <property type="entry name" value="FEMABX"/>
    <property type="match status" value="1"/>
</dbReference>
<dbReference type="GO" id="GO:0071555">
    <property type="term" value="P:cell wall organization"/>
    <property type="evidence" value="ECO:0007669"/>
    <property type="project" value="UniProtKB-KW"/>
</dbReference>
<keyword evidence="3" id="KW-0133">Cell shape</keyword>
<comment type="caution">
    <text evidence="7">The sequence shown here is derived from an EMBL/GenBank/DDBJ whole genome shotgun (WGS) entry which is preliminary data.</text>
</comment>
<comment type="similarity">
    <text evidence="1">Belongs to the FemABX family.</text>
</comment>
<dbReference type="GO" id="GO:0009252">
    <property type="term" value="P:peptidoglycan biosynthetic process"/>
    <property type="evidence" value="ECO:0007669"/>
    <property type="project" value="UniProtKB-KW"/>
</dbReference>
<evidence type="ECO:0000313" key="7">
    <source>
        <dbReference type="EMBL" id="OGH69575.1"/>
    </source>
</evidence>
<evidence type="ECO:0000313" key="8">
    <source>
        <dbReference type="Proteomes" id="UP000177457"/>
    </source>
</evidence>
<dbReference type="Gene3D" id="3.40.630.30">
    <property type="match status" value="2"/>
</dbReference>
<dbReference type="AlphaFoldDB" id="A0A1F6MD82"/>
<dbReference type="STRING" id="1798683.A3C90_02550"/>
<keyword evidence="4" id="KW-0573">Peptidoglycan synthesis</keyword>
<evidence type="ECO:0000256" key="5">
    <source>
        <dbReference type="ARBA" id="ARBA00023315"/>
    </source>
</evidence>
<keyword evidence="2" id="KW-0808">Transferase</keyword>
<dbReference type="Pfam" id="PF02388">
    <property type="entry name" value="FemAB"/>
    <property type="match status" value="3"/>
</dbReference>
<dbReference type="SUPFAM" id="SSF55729">
    <property type="entry name" value="Acyl-CoA N-acyltransferases (Nat)"/>
    <property type="match status" value="2"/>
</dbReference>
<dbReference type="PANTHER" id="PTHR36174:SF1">
    <property type="entry name" value="LIPID II:GLYCINE GLYCYLTRANSFERASE"/>
    <property type="match status" value="1"/>
</dbReference>
<evidence type="ECO:0008006" key="9">
    <source>
        <dbReference type="Google" id="ProtNLM"/>
    </source>
</evidence>
<dbReference type="InterPro" id="IPR050644">
    <property type="entry name" value="PG_Glycine_Bridge_Synth"/>
</dbReference>
<reference evidence="7 8" key="1">
    <citation type="journal article" date="2016" name="Nat. Commun.">
        <title>Thousands of microbial genomes shed light on interconnected biogeochemical processes in an aquifer system.</title>
        <authorList>
            <person name="Anantharaman K."/>
            <person name="Brown C.T."/>
            <person name="Hug L.A."/>
            <person name="Sharon I."/>
            <person name="Castelle C.J."/>
            <person name="Probst A.J."/>
            <person name="Thomas B.C."/>
            <person name="Singh A."/>
            <person name="Wilkins M.J."/>
            <person name="Karaoz U."/>
            <person name="Brodie E.L."/>
            <person name="Williams K.H."/>
            <person name="Hubbard S.S."/>
            <person name="Banfield J.F."/>
        </authorList>
    </citation>
    <scope>NUCLEOTIDE SEQUENCE [LARGE SCALE GENOMIC DNA]</scope>
</reference>
<gene>
    <name evidence="7" type="ORF">A3C90_02550</name>
</gene>
<organism evidence="7 8">
    <name type="scientific">Candidatus Magasanikbacteria bacterium RIFCSPHIGHO2_02_FULL_51_14</name>
    <dbReference type="NCBI Taxonomy" id="1798683"/>
    <lineage>
        <taxon>Bacteria</taxon>
        <taxon>Candidatus Magasanikiibacteriota</taxon>
    </lineage>
</organism>
<proteinExistence type="inferred from homology"/>
<evidence type="ECO:0000256" key="1">
    <source>
        <dbReference type="ARBA" id="ARBA00009943"/>
    </source>
</evidence>
<evidence type="ECO:0000256" key="2">
    <source>
        <dbReference type="ARBA" id="ARBA00022679"/>
    </source>
</evidence>
<dbReference type="Proteomes" id="UP000177457">
    <property type="component" value="Unassembled WGS sequence"/>
</dbReference>
<evidence type="ECO:0000256" key="6">
    <source>
        <dbReference type="ARBA" id="ARBA00023316"/>
    </source>
</evidence>
<evidence type="ECO:0000256" key="3">
    <source>
        <dbReference type="ARBA" id="ARBA00022960"/>
    </source>
</evidence>
<name>A0A1F6MD82_9BACT</name>
<keyword evidence="6" id="KW-0961">Cell wall biogenesis/degradation</keyword>
<dbReference type="EMBL" id="MFQE01000076">
    <property type="protein sequence ID" value="OGH69575.1"/>
    <property type="molecule type" value="Genomic_DNA"/>
</dbReference>
<dbReference type="GO" id="GO:0016755">
    <property type="term" value="F:aminoacyltransferase activity"/>
    <property type="evidence" value="ECO:0007669"/>
    <property type="project" value="InterPro"/>
</dbReference>
<dbReference type="GO" id="GO:0008360">
    <property type="term" value="P:regulation of cell shape"/>
    <property type="evidence" value="ECO:0007669"/>
    <property type="project" value="UniProtKB-KW"/>
</dbReference>
<protein>
    <recommendedName>
        <fullName evidence="9">BioF2-like acetyltransferase domain-containing protein</fullName>
    </recommendedName>
</protein>